<reference evidence="3" key="1">
    <citation type="submission" date="2013-07" db="EMBL/GenBank/DDBJ databases">
        <title>The genome of Eucalyptus grandis.</title>
        <authorList>
            <person name="Schmutz J."/>
            <person name="Hayes R."/>
            <person name="Myburg A."/>
            <person name="Tuskan G."/>
            <person name="Grattapaglia D."/>
            <person name="Rokhsar D.S."/>
        </authorList>
    </citation>
    <scope>NUCLEOTIDE SEQUENCE</scope>
    <source>
        <tissue evidence="3">Leaf extractions</tissue>
    </source>
</reference>
<protein>
    <recommendedName>
        <fullName evidence="2">DUF7054 domain-containing protein</fullName>
    </recommendedName>
</protein>
<dbReference type="Gramene" id="KCW72033">
    <property type="protein sequence ID" value="KCW72033"/>
    <property type="gene ID" value="EUGRSUZ_E00480"/>
</dbReference>
<dbReference type="InterPro" id="IPR040358">
    <property type="entry name" value="At4g22758-like"/>
</dbReference>
<sequence>MVTETDESTKSILMARPMIAWEATKVVEMENMHGRATFTHQYQLEMLSSSQADRSLFSKHLELLPPPPPPPPPASAAGGGPARLLLNVTVERSLGPVHVVMAREKSVSDLIRASVEVYAREKRRPLLRGGGDPRCFELHYSPFSLECESTARGEADQLGVQELLPLQQALHIFQFLLLWTSQHGGKLPTPTHPSHGFPPVDQALPGSIDGWRNHVSWDVPNARESPMCLEARIGRITWEQTGSCIGFMFVNSQGRGLQEVGWISLMEAIMCFFSG</sequence>
<evidence type="ECO:0000313" key="3">
    <source>
        <dbReference type="EMBL" id="KCW72033.1"/>
    </source>
</evidence>
<organism evidence="3">
    <name type="scientific">Eucalyptus grandis</name>
    <name type="common">Flooded gum</name>
    <dbReference type="NCBI Taxonomy" id="71139"/>
    <lineage>
        <taxon>Eukaryota</taxon>
        <taxon>Viridiplantae</taxon>
        <taxon>Streptophyta</taxon>
        <taxon>Embryophyta</taxon>
        <taxon>Tracheophyta</taxon>
        <taxon>Spermatophyta</taxon>
        <taxon>Magnoliopsida</taxon>
        <taxon>eudicotyledons</taxon>
        <taxon>Gunneridae</taxon>
        <taxon>Pentapetalae</taxon>
        <taxon>rosids</taxon>
        <taxon>malvids</taxon>
        <taxon>Myrtales</taxon>
        <taxon>Myrtaceae</taxon>
        <taxon>Myrtoideae</taxon>
        <taxon>Eucalypteae</taxon>
        <taxon>Eucalyptus</taxon>
    </lineage>
</organism>
<proteinExistence type="predicted"/>
<dbReference type="PANTHER" id="PTHR33270">
    <property type="entry name" value="BNAC05G50380D PROTEIN"/>
    <property type="match status" value="1"/>
</dbReference>
<feature type="domain" description="DUF7054" evidence="2">
    <location>
        <begin position="81"/>
        <end position="147"/>
    </location>
</feature>
<dbReference type="InParanoid" id="A0A059C0P3"/>
<accession>A0A059C0P3</accession>
<dbReference type="Pfam" id="PF23156">
    <property type="entry name" value="DUF7054"/>
    <property type="match status" value="1"/>
</dbReference>
<dbReference type="PANTHER" id="PTHR33270:SF7">
    <property type="entry name" value="SNRNP25 UBIQUITIN-LIKE DOMAIN-CONTAINING PROTEIN"/>
    <property type="match status" value="1"/>
</dbReference>
<dbReference type="InterPro" id="IPR055482">
    <property type="entry name" value="DUF7054"/>
</dbReference>
<feature type="compositionally biased region" description="Pro residues" evidence="1">
    <location>
        <begin position="64"/>
        <end position="74"/>
    </location>
</feature>
<feature type="region of interest" description="Disordered" evidence="1">
    <location>
        <begin position="60"/>
        <end position="80"/>
    </location>
</feature>
<gene>
    <name evidence="3" type="ORF">EUGRSUZ_E00480</name>
</gene>
<name>A0A059C0P3_EUCGR</name>
<evidence type="ECO:0000259" key="2">
    <source>
        <dbReference type="Pfam" id="PF23156"/>
    </source>
</evidence>
<dbReference type="STRING" id="71139.A0A059C0P3"/>
<dbReference type="EMBL" id="KK198757">
    <property type="protein sequence ID" value="KCW72033.1"/>
    <property type="molecule type" value="Genomic_DNA"/>
</dbReference>
<dbReference type="AlphaFoldDB" id="A0A059C0P3"/>
<dbReference type="eggNOG" id="KOG4197">
    <property type="taxonomic scope" value="Eukaryota"/>
</dbReference>
<evidence type="ECO:0000256" key="1">
    <source>
        <dbReference type="SAM" id="MobiDB-lite"/>
    </source>
</evidence>